<dbReference type="CDD" id="cd00093">
    <property type="entry name" value="HTH_XRE"/>
    <property type="match status" value="1"/>
</dbReference>
<dbReference type="EMBL" id="CP002018">
    <property type="protein sequence ID" value="AEM40404.1"/>
    <property type="molecule type" value="Genomic_DNA"/>
</dbReference>
<evidence type="ECO:0000259" key="3">
    <source>
        <dbReference type="PROSITE" id="PS50943"/>
    </source>
</evidence>
<dbReference type="GO" id="GO:0003677">
    <property type="term" value="F:DNA binding"/>
    <property type="evidence" value="ECO:0007669"/>
    <property type="project" value="UniProtKB-KW"/>
</dbReference>
<dbReference type="KEGG" id="kvl:KVU_0565"/>
<dbReference type="CDD" id="cd02209">
    <property type="entry name" value="cupin_XRE_C"/>
    <property type="match status" value="1"/>
</dbReference>
<dbReference type="PANTHER" id="PTHR46797">
    <property type="entry name" value="HTH-TYPE TRANSCRIPTIONAL REGULATOR"/>
    <property type="match status" value="1"/>
</dbReference>
<dbReference type="InterPro" id="IPR010982">
    <property type="entry name" value="Lambda_DNA-bd_dom_sf"/>
</dbReference>
<feature type="compositionally biased region" description="Basic and acidic residues" evidence="2">
    <location>
        <begin position="10"/>
        <end position="19"/>
    </location>
</feature>
<feature type="domain" description="HTH cro/C1-type" evidence="3">
    <location>
        <begin position="33"/>
        <end position="90"/>
    </location>
</feature>
<dbReference type="eggNOG" id="COG1917">
    <property type="taxonomic scope" value="Bacteria"/>
</dbReference>
<proteinExistence type="predicted"/>
<name>F9Y3P0_KETVW</name>
<evidence type="ECO:0000313" key="4">
    <source>
        <dbReference type="EMBL" id="AEM40404.1"/>
    </source>
</evidence>
<dbReference type="AlphaFoldDB" id="F9Y3P0"/>
<dbReference type="InterPro" id="IPR014710">
    <property type="entry name" value="RmlC-like_jellyroll"/>
</dbReference>
<dbReference type="GO" id="GO:0003700">
    <property type="term" value="F:DNA-binding transcription factor activity"/>
    <property type="evidence" value="ECO:0007669"/>
    <property type="project" value="TreeGrafter"/>
</dbReference>
<sequence>MKGNAAIAEHAPEPVRETRASLGGDRPVYGSRIRELRKKNGLTLQQLSDRAGLSVGFLSQLERDKAVPSLPSLRSLARLAQVLQVDIDHFISTPRPSDSLSRAAGRDSFGTGPGRARYERVTTVMPGSNLTGIIIHMPPGCRLETTSHPGEEFILMLEGEIEVTLGDVTMRMVKDDALHFMGDVPHSSRTIGKAEARLLWTGTAPNIFPTVLSGPTE</sequence>
<dbReference type="PANTHER" id="PTHR46797:SF1">
    <property type="entry name" value="METHYLPHOSPHONATE SYNTHASE"/>
    <property type="match status" value="1"/>
</dbReference>
<dbReference type="RefSeq" id="WP_014537584.1">
    <property type="nucleotide sequence ID" value="NC_017384.1"/>
</dbReference>
<dbReference type="GO" id="GO:0005829">
    <property type="term" value="C:cytosol"/>
    <property type="evidence" value="ECO:0007669"/>
    <property type="project" value="TreeGrafter"/>
</dbReference>
<dbReference type="InterPro" id="IPR011051">
    <property type="entry name" value="RmlC_Cupin_sf"/>
</dbReference>
<dbReference type="Pfam" id="PF07883">
    <property type="entry name" value="Cupin_2"/>
    <property type="match status" value="1"/>
</dbReference>
<dbReference type="Gene3D" id="2.60.120.10">
    <property type="entry name" value="Jelly Rolls"/>
    <property type="match status" value="1"/>
</dbReference>
<dbReference type="InterPro" id="IPR050807">
    <property type="entry name" value="TransReg_Diox_bact_type"/>
</dbReference>
<dbReference type="InterPro" id="IPR013096">
    <property type="entry name" value="Cupin_2"/>
</dbReference>
<keyword evidence="5" id="KW-1185">Reference proteome</keyword>
<dbReference type="Proteomes" id="UP000000692">
    <property type="component" value="Chromosome"/>
</dbReference>
<dbReference type="SUPFAM" id="SSF51182">
    <property type="entry name" value="RmlC-like cupins"/>
    <property type="match status" value="1"/>
</dbReference>
<dbReference type="SUPFAM" id="SSF47413">
    <property type="entry name" value="lambda repressor-like DNA-binding domains"/>
    <property type="match status" value="1"/>
</dbReference>
<feature type="region of interest" description="Disordered" evidence="2">
    <location>
        <begin position="94"/>
        <end position="114"/>
    </location>
</feature>
<dbReference type="Pfam" id="PF01381">
    <property type="entry name" value="HTH_3"/>
    <property type="match status" value="1"/>
</dbReference>
<dbReference type="Gene3D" id="1.10.260.40">
    <property type="entry name" value="lambda repressor-like DNA-binding domains"/>
    <property type="match status" value="1"/>
</dbReference>
<evidence type="ECO:0000256" key="2">
    <source>
        <dbReference type="SAM" id="MobiDB-lite"/>
    </source>
</evidence>
<reference evidence="4 5" key="1">
    <citation type="journal article" date="2011" name="J. Bacteriol.">
        <title>Complete genome sequence of the industrial strain Ketogulonicigenium vulgare WSH-001.</title>
        <authorList>
            <person name="Liu L."/>
            <person name="Li Y."/>
            <person name="Zhang J."/>
            <person name="Zhou Z."/>
            <person name="Liu J."/>
            <person name="Li X."/>
            <person name="Zhou J."/>
            <person name="Du G."/>
            <person name="Wang L."/>
            <person name="Chen J."/>
        </authorList>
    </citation>
    <scope>NUCLEOTIDE SEQUENCE [LARGE SCALE GENOMIC DNA]</scope>
    <source>
        <strain evidence="4 5">WSH-001</strain>
    </source>
</reference>
<keyword evidence="1" id="KW-0238">DNA-binding</keyword>
<dbReference type="HOGENOM" id="CLU_085376_1_2_5"/>
<dbReference type="OrthoDB" id="9805356at2"/>
<accession>F9Y3P0</accession>
<evidence type="ECO:0000256" key="1">
    <source>
        <dbReference type="ARBA" id="ARBA00023125"/>
    </source>
</evidence>
<dbReference type="PROSITE" id="PS50943">
    <property type="entry name" value="HTH_CROC1"/>
    <property type="match status" value="1"/>
</dbReference>
<protein>
    <submittedName>
        <fullName evidence="4">Transcriptional regulator, XRE family with cupin sensor</fullName>
    </submittedName>
</protein>
<gene>
    <name evidence="4" type="ordered locus">KVU_0565</name>
</gene>
<dbReference type="SMART" id="SM00530">
    <property type="entry name" value="HTH_XRE"/>
    <property type="match status" value="1"/>
</dbReference>
<dbReference type="InterPro" id="IPR001387">
    <property type="entry name" value="Cro/C1-type_HTH"/>
</dbReference>
<organism evidence="4 5">
    <name type="scientific">Ketogulonicigenium vulgare (strain WSH-001)</name>
    <dbReference type="NCBI Taxonomy" id="759362"/>
    <lineage>
        <taxon>Bacteria</taxon>
        <taxon>Pseudomonadati</taxon>
        <taxon>Pseudomonadota</taxon>
        <taxon>Alphaproteobacteria</taxon>
        <taxon>Rhodobacterales</taxon>
        <taxon>Roseobacteraceae</taxon>
        <taxon>Ketogulonicigenium</taxon>
    </lineage>
</organism>
<dbReference type="eggNOG" id="COG1396">
    <property type="taxonomic scope" value="Bacteria"/>
</dbReference>
<feature type="region of interest" description="Disordered" evidence="2">
    <location>
        <begin position="1"/>
        <end position="26"/>
    </location>
</feature>
<evidence type="ECO:0000313" key="5">
    <source>
        <dbReference type="Proteomes" id="UP000000692"/>
    </source>
</evidence>